<dbReference type="GO" id="GO:0003700">
    <property type="term" value="F:DNA-binding transcription factor activity"/>
    <property type="evidence" value="ECO:0007669"/>
    <property type="project" value="TreeGrafter"/>
</dbReference>
<dbReference type="GO" id="GO:0000976">
    <property type="term" value="F:transcription cis-regulatory region binding"/>
    <property type="evidence" value="ECO:0007669"/>
    <property type="project" value="TreeGrafter"/>
</dbReference>
<dbReference type="PANTHER" id="PTHR30146">
    <property type="entry name" value="LACI-RELATED TRANSCRIPTIONAL REPRESSOR"/>
    <property type="match status" value="1"/>
</dbReference>
<keyword evidence="3" id="KW-0804">Transcription</keyword>
<dbReference type="InterPro" id="IPR028082">
    <property type="entry name" value="Peripla_BP_I"/>
</dbReference>
<sequence length="332" mass="37035">MATISEIAKRAGVGTTTVSRYLNHHPYISAEKKAKIEAAIKALDYTPSAIATQLRHQTTNNIGVLVSRITNPFFTALFDALERQLHNYGYQVMVMQTYDDEHSERAFLNQIKNKQMDGLILASVENATSVLQVAQEFPKRIVLLNENIADPNIRAIVLNHYQATLDGLNYLYAKGCRRIAYATGGDFSQKGHGQERNNAYRDFLAQQHLPENPDWIFQQQHTIADGQQLARQLQALPKDRRPDAIFTNSDEIAMGLIGALMKAGIRVPADMAVMGYDDQPMAAYLEVPLTTIHQPIEEMAQAAVYQLLTCLGQTLTDPKPDLTLKLVPRSSA</sequence>
<dbReference type="PROSITE" id="PS50932">
    <property type="entry name" value="HTH_LACI_2"/>
    <property type="match status" value="1"/>
</dbReference>
<dbReference type="AlphaFoldDB" id="A0A0R1Y107"/>
<dbReference type="SUPFAM" id="SSF47413">
    <property type="entry name" value="lambda repressor-like DNA-binding domains"/>
    <property type="match status" value="1"/>
</dbReference>
<comment type="caution">
    <text evidence="5">The sequence shown here is derived from an EMBL/GenBank/DDBJ whole genome shotgun (WGS) entry which is preliminary data.</text>
</comment>
<dbReference type="InterPro" id="IPR010982">
    <property type="entry name" value="Lambda_DNA-bd_dom_sf"/>
</dbReference>
<dbReference type="Pfam" id="PF00356">
    <property type="entry name" value="LacI"/>
    <property type="match status" value="1"/>
</dbReference>
<dbReference type="EMBL" id="AZGA01000062">
    <property type="protein sequence ID" value="KRM32979.1"/>
    <property type="molecule type" value="Genomic_DNA"/>
</dbReference>
<dbReference type="SUPFAM" id="SSF53822">
    <property type="entry name" value="Periplasmic binding protein-like I"/>
    <property type="match status" value="1"/>
</dbReference>
<dbReference type="InterPro" id="IPR000843">
    <property type="entry name" value="HTH_LacI"/>
</dbReference>
<keyword evidence="6" id="KW-1185">Reference proteome</keyword>
<dbReference type="Gene3D" id="1.10.260.40">
    <property type="entry name" value="lambda repressor-like DNA-binding domains"/>
    <property type="match status" value="1"/>
</dbReference>
<evidence type="ECO:0000256" key="2">
    <source>
        <dbReference type="ARBA" id="ARBA00023125"/>
    </source>
</evidence>
<dbReference type="SMART" id="SM00354">
    <property type="entry name" value="HTH_LACI"/>
    <property type="match status" value="1"/>
</dbReference>
<accession>A0A0R1Y107</accession>
<dbReference type="InterPro" id="IPR046335">
    <property type="entry name" value="LacI/GalR-like_sensor"/>
</dbReference>
<keyword evidence="1" id="KW-0805">Transcription regulation</keyword>
<dbReference type="PROSITE" id="PS00356">
    <property type="entry name" value="HTH_LACI_1"/>
    <property type="match status" value="1"/>
</dbReference>
<evidence type="ECO:0000256" key="1">
    <source>
        <dbReference type="ARBA" id="ARBA00023015"/>
    </source>
</evidence>
<dbReference type="PATRIC" id="fig|1423734.3.peg.68"/>
<evidence type="ECO:0000313" key="6">
    <source>
        <dbReference type="Proteomes" id="UP000051236"/>
    </source>
</evidence>
<dbReference type="STRING" id="1423734.FC83_GL000068"/>
<name>A0A0R1Y107_9LACO</name>
<evidence type="ECO:0000313" key="5">
    <source>
        <dbReference type="EMBL" id="KRM32979.1"/>
    </source>
</evidence>
<dbReference type="CDD" id="cd06286">
    <property type="entry name" value="PBP1_CcpB-like"/>
    <property type="match status" value="1"/>
</dbReference>
<feature type="domain" description="HTH lacI-type" evidence="4">
    <location>
        <begin position="2"/>
        <end position="56"/>
    </location>
</feature>
<reference evidence="5 6" key="1">
    <citation type="journal article" date="2015" name="Genome Announc.">
        <title>Expanding the biotechnology potential of lactobacilli through comparative genomics of 213 strains and associated genera.</title>
        <authorList>
            <person name="Sun Z."/>
            <person name="Harris H.M."/>
            <person name="McCann A."/>
            <person name="Guo C."/>
            <person name="Argimon S."/>
            <person name="Zhang W."/>
            <person name="Yang X."/>
            <person name="Jeffery I.B."/>
            <person name="Cooney J.C."/>
            <person name="Kagawa T.F."/>
            <person name="Liu W."/>
            <person name="Song Y."/>
            <person name="Salvetti E."/>
            <person name="Wrobel A."/>
            <person name="Rasinkangas P."/>
            <person name="Parkhill J."/>
            <person name="Rea M.C."/>
            <person name="O'Sullivan O."/>
            <person name="Ritari J."/>
            <person name="Douillard F.P."/>
            <person name="Paul Ross R."/>
            <person name="Yang R."/>
            <person name="Briner A.E."/>
            <person name="Felis G.E."/>
            <person name="de Vos W.M."/>
            <person name="Barrangou R."/>
            <person name="Klaenhammer T.R."/>
            <person name="Caufield P.W."/>
            <person name="Cui Y."/>
            <person name="Zhang H."/>
            <person name="O'Toole P.W."/>
        </authorList>
    </citation>
    <scope>NUCLEOTIDE SEQUENCE [LARGE SCALE GENOMIC DNA]</scope>
    <source>
        <strain evidence="5 6">DSM 18527</strain>
    </source>
</reference>
<dbReference type="Gene3D" id="3.40.50.2300">
    <property type="match status" value="2"/>
</dbReference>
<keyword evidence="2" id="KW-0238">DNA-binding</keyword>
<evidence type="ECO:0000259" key="4">
    <source>
        <dbReference type="PROSITE" id="PS50932"/>
    </source>
</evidence>
<evidence type="ECO:0000256" key="3">
    <source>
        <dbReference type="ARBA" id="ARBA00023163"/>
    </source>
</evidence>
<organism evidence="5 6">
    <name type="scientific">Agrilactobacillus composti DSM 18527 = JCM 14202</name>
    <dbReference type="NCBI Taxonomy" id="1423734"/>
    <lineage>
        <taxon>Bacteria</taxon>
        <taxon>Bacillati</taxon>
        <taxon>Bacillota</taxon>
        <taxon>Bacilli</taxon>
        <taxon>Lactobacillales</taxon>
        <taxon>Lactobacillaceae</taxon>
        <taxon>Agrilactobacillus</taxon>
    </lineage>
</organism>
<dbReference type="PANTHER" id="PTHR30146:SF105">
    <property type="entry name" value="CATABOLITE CONTROL PROTEIN B"/>
    <property type="match status" value="1"/>
</dbReference>
<dbReference type="CDD" id="cd01392">
    <property type="entry name" value="HTH_LacI"/>
    <property type="match status" value="1"/>
</dbReference>
<proteinExistence type="predicted"/>
<dbReference type="RefSeq" id="WP_057002738.1">
    <property type="nucleotide sequence ID" value="NZ_AZGA01000062.1"/>
</dbReference>
<dbReference type="eggNOG" id="COG1609">
    <property type="taxonomic scope" value="Bacteria"/>
</dbReference>
<dbReference type="Proteomes" id="UP000051236">
    <property type="component" value="Unassembled WGS sequence"/>
</dbReference>
<dbReference type="Pfam" id="PF13377">
    <property type="entry name" value="Peripla_BP_3"/>
    <property type="match status" value="1"/>
</dbReference>
<gene>
    <name evidence="5" type="ORF">FC83_GL000068</name>
</gene>
<protein>
    <submittedName>
        <fullName evidence="5">Transcriptional regulator</fullName>
    </submittedName>
</protein>